<dbReference type="OrthoDB" id="6385145at2"/>
<dbReference type="Pfam" id="PF13618">
    <property type="entry name" value="Gluconate_2-dh3"/>
    <property type="match status" value="1"/>
</dbReference>
<evidence type="ECO:0000313" key="1">
    <source>
        <dbReference type="EMBL" id="OIN59547.1"/>
    </source>
</evidence>
<keyword evidence="2" id="KW-1185">Reference proteome</keyword>
<evidence type="ECO:0000313" key="2">
    <source>
        <dbReference type="Proteomes" id="UP000181790"/>
    </source>
</evidence>
<gene>
    <name evidence="1" type="ORF">BLX24_10980</name>
</gene>
<evidence type="ECO:0008006" key="3">
    <source>
        <dbReference type="Google" id="ProtNLM"/>
    </source>
</evidence>
<organism evidence="1 2">
    <name type="scientific">Arsenicibacter rosenii</name>
    <dbReference type="NCBI Taxonomy" id="1750698"/>
    <lineage>
        <taxon>Bacteria</taxon>
        <taxon>Pseudomonadati</taxon>
        <taxon>Bacteroidota</taxon>
        <taxon>Cytophagia</taxon>
        <taxon>Cytophagales</taxon>
        <taxon>Spirosomataceae</taxon>
        <taxon>Arsenicibacter</taxon>
    </lineage>
</organism>
<reference evidence="1 2" key="1">
    <citation type="submission" date="2016-10" db="EMBL/GenBank/DDBJ databases">
        <title>Arsenicibacter rosenii gen. nov., sp. nov., an efficient arsenic-methylating bacterium isolated from an arsenic-contaminated paddy soil.</title>
        <authorList>
            <person name="Huang K."/>
        </authorList>
    </citation>
    <scope>NUCLEOTIDE SEQUENCE [LARGE SCALE GENOMIC DNA]</scope>
    <source>
        <strain evidence="1 2">SM-1</strain>
    </source>
</reference>
<sequence length="171" mass="18948">MATLAGGLATLPAWTSCWTAQAVQQQTGWLSAPENDLLALVVDTIIPPTDTPGARALDVHVFVERMLADCYEKPAQEVFRAGLSGIETMIQQQYGKAYRQCDIPQRLSVLMQFQVSPKAAEKDFFATLKSLTIQGYTTSEYVMTNHLHYVMAPGHYYGCVPVESKTVSERK</sequence>
<dbReference type="Proteomes" id="UP000181790">
    <property type="component" value="Unassembled WGS sequence"/>
</dbReference>
<name>A0A1S2VL94_9BACT</name>
<comment type="caution">
    <text evidence="1">The sequence shown here is derived from an EMBL/GenBank/DDBJ whole genome shotgun (WGS) entry which is preliminary data.</text>
</comment>
<proteinExistence type="predicted"/>
<dbReference type="InterPro" id="IPR027056">
    <property type="entry name" value="Gluconate_2DH_su3"/>
</dbReference>
<dbReference type="EMBL" id="MORL01000004">
    <property type="protein sequence ID" value="OIN59547.1"/>
    <property type="molecule type" value="Genomic_DNA"/>
</dbReference>
<protein>
    <recommendedName>
        <fullName evidence="3">Gluconate 2-dehydrogenase subunit 3 family protein</fullName>
    </recommendedName>
</protein>
<accession>A0A1S2VL94</accession>
<dbReference type="AlphaFoldDB" id="A0A1S2VL94"/>